<gene>
    <name evidence="3" type="ORF">BECKLFY1418B_GA0070995_11145</name>
</gene>
<evidence type="ECO:0008006" key="4">
    <source>
        <dbReference type="Google" id="ProtNLM"/>
    </source>
</evidence>
<protein>
    <recommendedName>
        <fullName evidence="4">Lysozyme inhibitor LprI N-terminal domain-containing protein</fullName>
    </recommendedName>
</protein>
<feature type="signal peptide" evidence="2">
    <location>
        <begin position="1"/>
        <end position="30"/>
    </location>
</feature>
<dbReference type="PROSITE" id="PS51257">
    <property type="entry name" value="PROKAR_LIPOPROTEIN"/>
    <property type="match status" value="1"/>
</dbReference>
<feature type="chain" id="PRO_5019427175" description="Lysozyme inhibitor LprI N-terminal domain-containing protein" evidence="2">
    <location>
        <begin position="31"/>
        <end position="441"/>
    </location>
</feature>
<feature type="compositionally biased region" description="Basic and acidic residues" evidence="1">
    <location>
        <begin position="254"/>
        <end position="273"/>
    </location>
</feature>
<proteinExistence type="predicted"/>
<feature type="region of interest" description="Disordered" evidence="1">
    <location>
        <begin position="254"/>
        <end position="274"/>
    </location>
</feature>
<sequence>MRSKKKPMKNQYLRSGALALSLLVAGCAQFVEEPAGGTVISYPVALLGADHPAAARCADYECKEDDALDTEGCIGARDCLDLALRDFSTEYPGERGKQRRNEIQKRLMDMSIRRCGLYKEHLRQAGKDLLRQVDVDADFPPGVLMTVSGDAGAIVTAEDIVRARVEPGCTAGDVRPELKEAYLANLAIRVITGGIDSRRKEIEQEIDARRERDPTNYTVQAAIGDAIRHHGACTVMADLAQAGDAIRKWEDPGLEVMDKPHPQGTSEVDRLSKDSPTCSESLLVAELFLDNQDIGDRLEKYLKRQSAELKIDGNSGNFAVAKELDAIAEKTTAEGKPYLSEIQSKYDAYVKGLRAKATENAHLETEIRTRQRSRQPAPGDDWELKRIKRESRDWLTRHEKIEVEISRILHAAGDPIATVDSIKAIENLYRSLLEAIPSISM</sequence>
<keyword evidence="2" id="KW-0732">Signal</keyword>
<evidence type="ECO:0000256" key="2">
    <source>
        <dbReference type="SAM" id="SignalP"/>
    </source>
</evidence>
<accession>A0A450V017</accession>
<evidence type="ECO:0000256" key="1">
    <source>
        <dbReference type="SAM" id="MobiDB-lite"/>
    </source>
</evidence>
<name>A0A450V017_9GAMM</name>
<reference evidence="3" key="1">
    <citation type="submission" date="2019-02" db="EMBL/GenBank/DDBJ databases">
        <authorList>
            <person name="Gruber-Vodicka R. H."/>
            <person name="Seah K. B. B."/>
        </authorList>
    </citation>
    <scope>NUCLEOTIDE SEQUENCE</scope>
    <source>
        <strain evidence="3">BECK_M7</strain>
    </source>
</reference>
<evidence type="ECO:0000313" key="3">
    <source>
        <dbReference type="EMBL" id="VFJ98147.1"/>
    </source>
</evidence>
<dbReference type="EMBL" id="CAADFF010000114">
    <property type="protein sequence ID" value="VFJ98147.1"/>
    <property type="molecule type" value="Genomic_DNA"/>
</dbReference>
<dbReference type="AlphaFoldDB" id="A0A450V017"/>
<organism evidence="3">
    <name type="scientific">Candidatus Kentrum sp. LFY</name>
    <dbReference type="NCBI Taxonomy" id="2126342"/>
    <lineage>
        <taxon>Bacteria</taxon>
        <taxon>Pseudomonadati</taxon>
        <taxon>Pseudomonadota</taxon>
        <taxon>Gammaproteobacteria</taxon>
        <taxon>Candidatus Kentrum</taxon>
    </lineage>
</organism>